<evidence type="ECO:0000313" key="6">
    <source>
        <dbReference type="Proteomes" id="UP000272004"/>
    </source>
</evidence>
<name>A0ABY0BD76_9HYPH</name>
<protein>
    <submittedName>
        <fullName evidence="5">NAD(P)-dependent oxidoreductase</fullName>
    </submittedName>
</protein>
<reference evidence="5 6" key="1">
    <citation type="submission" date="2018-11" db="EMBL/GenBank/DDBJ databases">
        <authorList>
            <person name="Huo Y."/>
        </authorList>
    </citation>
    <scope>NUCLEOTIDE SEQUENCE [LARGE SCALE GENOMIC DNA]</scope>
    <source>
        <strain evidence="5 6">CCBAU 33202</strain>
    </source>
</reference>
<dbReference type="EMBL" id="RJJU01000004">
    <property type="protein sequence ID" value="RUM14515.1"/>
    <property type="molecule type" value="Genomic_DNA"/>
</dbReference>
<dbReference type="Pfam" id="PF03446">
    <property type="entry name" value="NAD_binding_2"/>
    <property type="match status" value="1"/>
</dbReference>
<sequence>MQAPHREGCESCARVSHPERWITTHLAFQDQAMNEETPRLKIAFIGLGAMGLPMAGHLIGPGREVAGFDLSDEAKRRFSEAGGTSCADIAAAVWNADVIITMLPNGKIVREALLGGENWRSLKQGALVIDMSSSAPGDTRRLSEQLQSKGIRLVDAPVSGGTRRAISGTLAVMVGGEARDVDEAEPLLRMLGANIFRTGAVGSGHAMKAINNYVSGAGVVATIEGVLLGKEFGLEPTVVVDILNASSGKSNTSEIKMKQFILSGTFNSGFALGLMAKDIGIANGLASELGLNFENLIHIAGVWERAANDLGSGVDHTEIVKYLAGHRQDGAK</sequence>
<dbReference type="InterPro" id="IPR029154">
    <property type="entry name" value="HIBADH-like_NADP-bd"/>
</dbReference>
<evidence type="ECO:0000259" key="4">
    <source>
        <dbReference type="Pfam" id="PF14833"/>
    </source>
</evidence>
<proteinExistence type="predicted"/>
<gene>
    <name evidence="5" type="ORF">EFB14_07240</name>
</gene>
<dbReference type="PANTHER" id="PTHR22981">
    <property type="entry name" value="3-HYDROXYISOBUTYRATE DEHYDROGENASE-RELATED"/>
    <property type="match status" value="1"/>
</dbReference>
<dbReference type="SUPFAM" id="SSF48179">
    <property type="entry name" value="6-phosphogluconate dehydrogenase C-terminal domain-like"/>
    <property type="match status" value="1"/>
</dbReference>
<evidence type="ECO:0000259" key="3">
    <source>
        <dbReference type="Pfam" id="PF03446"/>
    </source>
</evidence>
<feature type="domain" description="6-phosphogluconate dehydrogenase NADP-binding" evidence="3">
    <location>
        <begin position="41"/>
        <end position="199"/>
    </location>
</feature>
<dbReference type="InterPro" id="IPR006115">
    <property type="entry name" value="6PGDH_NADP-bd"/>
</dbReference>
<comment type="caution">
    <text evidence="5">The sequence shown here is derived from an EMBL/GenBank/DDBJ whole genome shotgun (WGS) entry which is preliminary data.</text>
</comment>
<keyword evidence="2" id="KW-0520">NAD</keyword>
<dbReference type="Pfam" id="PF14833">
    <property type="entry name" value="NAD_binding_11"/>
    <property type="match status" value="1"/>
</dbReference>
<dbReference type="SUPFAM" id="SSF51735">
    <property type="entry name" value="NAD(P)-binding Rossmann-fold domains"/>
    <property type="match status" value="1"/>
</dbReference>
<dbReference type="PANTHER" id="PTHR22981:SF7">
    <property type="entry name" value="3-HYDROXYISOBUTYRATE DEHYDROGENASE, MITOCHONDRIAL"/>
    <property type="match status" value="1"/>
</dbReference>
<dbReference type="Proteomes" id="UP000272004">
    <property type="component" value="Unassembled WGS sequence"/>
</dbReference>
<dbReference type="InterPro" id="IPR036291">
    <property type="entry name" value="NAD(P)-bd_dom_sf"/>
</dbReference>
<keyword evidence="1" id="KW-0560">Oxidoreductase</keyword>
<dbReference type="Gene3D" id="3.40.50.720">
    <property type="entry name" value="NAD(P)-binding Rossmann-like Domain"/>
    <property type="match status" value="1"/>
</dbReference>
<evidence type="ECO:0000313" key="5">
    <source>
        <dbReference type="EMBL" id="RUM14515.1"/>
    </source>
</evidence>
<organism evidence="5 6">
    <name type="scientific">Rhizobium fabae</name>
    <dbReference type="NCBI Taxonomy" id="573179"/>
    <lineage>
        <taxon>Bacteria</taxon>
        <taxon>Pseudomonadati</taxon>
        <taxon>Pseudomonadota</taxon>
        <taxon>Alphaproteobacteria</taxon>
        <taxon>Hyphomicrobiales</taxon>
        <taxon>Rhizobiaceae</taxon>
        <taxon>Rhizobium/Agrobacterium group</taxon>
        <taxon>Rhizobium</taxon>
    </lineage>
</organism>
<dbReference type="InterPro" id="IPR013328">
    <property type="entry name" value="6PGD_dom2"/>
</dbReference>
<dbReference type="InterPro" id="IPR002204">
    <property type="entry name" value="3-OH-isobutyrate_DH-rel_CS"/>
</dbReference>
<dbReference type="PROSITE" id="PS00895">
    <property type="entry name" value="3_HYDROXYISOBUT_DH"/>
    <property type="match status" value="1"/>
</dbReference>
<dbReference type="InterPro" id="IPR015815">
    <property type="entry name" value="HIBADH-related"/>
</dbReference>
<dbReference type="Gene3D" id="1.10.1040.10">
    <property type="entry name" value="N-(1-d-carboxylethyl)-l-norvaline Dehydrogenase, domain 2"/>
    <property type="match status" value="1"/>
</dbReference>
<keyword evidence="6" id="KW-1185">Reference proteome</keyword>
<accession>A0ABY0BD76</accession>
<feature type="domain" description="3-hydroxyisobutyrate dehydrogenase-like NAD-binding" evidence="4">
    <location>
        <begin position="202"/>
        <end position="323"/>
    </location>
</feature>
<evidence type="ECO:0000256" key="2">
    <source>
        <dbReference type="ARBA" id="ARBA00023027"/>
    </source>
</evidence>
<dbReference type="InterPro" id="IPR008927">
    <property type="entry name" value="6-PGluconate_DH-like_C_sf"/>
</dbReference>
<dbReference type="PIRSF" id="PIRSF000103">
    <property type="entry name" value="HIBADH"/>
    <property type="match status" value="1"/>
</dbReference>
<evidence type="ECO:0000256" key="1">
    <source>
        <dbReference type="ARBA" id="ARBA00023002"/>
    </source>
</evidence>